<protein>
    <submittedName>
        <fullName evidence="4">Tail collar domain-containing protein</fullName>
    </submittedName>
</protein>
<dbReference type="PROSITE" id="PS51257">
    <property type="entry name" value="PROKAR_LIPOPROTEIN"/>
    <property type="match status" value="1"/>
</dbReference>
<dbReference type="AlphaFoldDB" id="N9TWJ4"/>
<dbReference type="EMBL" id="APVG01000071">
    <property type="protein sequence ID" value="ENY70499.1"/>
    <property type="molecule type" value="Genomic_DNA"/>
</dbReference>
<evidence type="ECO:0000256" key="1">
    <source>
        <dbReference type="SAM" id="MobiDB-lite"/>
    </source>
</evidence>
<dbReference type="Proteomes" id="UP000023775">
    <property type="component" value="Unassembled WGS sequence"/>
</dbReference>
<feature type="signal peptide" evidence="2">
    <location>
        <begin position="1"/>
        <end position="23"/>
    </location>
</feature>
<evidence type="ECO:0000313" key="5">
    <source>
        <dbReference type="Proteomes" id="UP000023775"/>
    </source>
</evidence>
<feature type="domain" description="Phage tail collar" evidence="3">
    <location>
        <begin position="31"/>
        <end position="87"/>
    </location>
</feature>
<sequence length="235" mass="23400">MKKLQIALATSLLAGLLPQGVQACGEGAYIGQVCFTAASYCPRDTVEANGQLLSLQQNQALFALLGTAYGGDARTTVGVPDLRGRSPRGQGAGPGLTPVPMGYKGGQNETTLTIAQMPAHTHATSFTPANAFQVTASLPVSGTTGNLSALSSGTGYLAGLAGKNGALPVPVTGYTTTAPAAGGASLPVTTEVSYTGTGPVEVGNTGGSAAVSTDSPYLGLRACIVTQGIFPSRPD</sequence>
<proteinExistence type="predicted"/>
<gene>
    <name evidence="4" type="ORF">G114_17986</name>
</gene>
<feature type="chain" id="PRO_5004153281" evidence="2">
    <location>
        <begin position="24"/>
        <end position="235"/>
    </location>
</feature>
<keyword evidence="5" id="KW-1185">Reference proteome</keyword>
<name>N9TWJ4_9GAMM</name>
<accession>N9TWJ4</accession>
<evidence type="ECO:0000259" key="3">
    <source>
        <dbReference type="Pfam" id="PF07484"/>
    </source>
</evidence>
<dbReference type="PATRIC" id="fig|1268237.3.peg.3528"/>
<dbReference type="eggNOG" id="COG4675">
    <property type="taxonomic scope" value="Bacteria"/>
</dbReference>
<organism evidence="4 5">
    <name type="scientific">Aeromonas diversa CDC 2478-85</name>
    <dbReference type="NCBI Taxonomy" id="1268237"/>
    <lineage>
        <taxon>Bacteria</taxon>
        <taxon>Pseudomonadati</taxon>
        <taxon>Pseudomonadota</taxon>
        <taxon>Gammaproteobacteria</taxon>
        <taxon>Aeromonadales</taxon>
        <taxon>Aeromonadaceae</taxon>
        <taxon>Aeromonas</taxon>
    </lineage>
</organism>
<comment type="caution">
    <text evidence="4">The sequence shown here is derived from an EMBL/GenBank/DDBJ whole genome shotgun (WGS) entry which is preliminary data.</text>
</comment>
<dbReference type="InterPro" id="IPR037053">
    <property type="entry name" value="Phage_tail_collar_dom_sf"/>
</dbReference>
<dbReference type="InterPro" id="IPR011083">
    <property type="entry name" value="Phage_tail_collar_dom"/>
</dbReference>
<evidence type="ECO:0000313" key="4">
    <source>
        <dbReference type="EMBL" id="ENY70499.1"/>
    </source>
</evidence>
<dbReference type="SUPFAM" id="SSF88874">
    <property type="entry name" value="Receptor-binding domain of short tail fibre protein gp12"/>
    <property type="match status" value="1"/>
</dbReference>
<dbReference type="RefSeq" id="WP_005361661.1">
    <property type="nucleotide sequence ID" value="NZ_APVG01000071.1"/>
</dbReference>
<evidence type="ECO:0000256" key="2">
    <source>
        <dbReference type="SAM" id="SignalP"/>
    </source>
</evidence>
<dbReference type="Gene3D" id="3.90.1340.10">
    <property type="entry name" value="Phage tail collar domain"/>
    <property type="match status" value="1"/>
</dbReference>
<dbReference type="OrthoDB" id="9810174at2"/>
<feature type="region of interest" description="Disordered" evidence="1">
    <location>
        <begin position="78"/>
        <end position="97"/>
    </location>
</feature>
<dbReference type="Pfam" id="PF07484">
    <property type="entry name" value="Collar"/>
    <property type="match status" value="1"/>
</dbReference>
<keyword evidence="2" id="KW-0732">Signal</keyword>
<reference evidence="4 5" key="1">
    <citation type="journal article" date="2013" name="Genome Announc.">
        <title>Draft Genome Sequence of the Aeromonas diversa Type Strain.</title>
        <authorList>
            <person name="Farfan M."/>
            <person name="Spataro N."/>
            <person name="Sanglas A."/>
            <person name="Albarral V."/>
            <person name="Loren J.G."/>
            <person name="Bosch E."/>
            <person name="Fuste M.C."/>
        </authorList>
    </citation>
    <scope>NUCLEOTIDE SEQUENCE [LARGE SCALE GENOMIC DNA]</scope>
    <source>
        <strain evidence="4 5">2478-85</strain>
    </source>
</reference>